<feature type="transmembrane region" description="Helical" evidence="10">
    <location>
        <begin position="53"/>
        <end position="75"/>
    </location>
</feature>
<evidence type="ECO:0000256" key="5">
    <source>
        <dbReference type="ARBA" id="ARBA00022725"/>
    </source>
</evidence>
<comment type="similarity">
    <text evidence="10">Belongs to the insect chemoreceptor superfamily. Heteromeric odorant receptor channel (TC 1.A.69) family.</text>
</comment>
<dbReference type="OrthoDB" id="8196465at2759"/>
<comment type="subcellular location">
    <subcellularLocation>
        <location evidence="1 10">Cell membrane</location>
        <topology evidence="1 10">Multi-pass membrane protein</topology>
    </subcellularLocation>
</comment>
<keyword evidence="5 10" id="KW-0552">Olfaction</keyword>
<keyword evidence="7 10" id="KW-0472">Membrane</keyword>
<dbReference type="PANTHER" id="PTHR21137:SF35">
    <property type="entry name" value="ODORANT RECEPTOR 19A-RELATED"/>
    <property type="match status" value="1"/>
</dbReference>
<feature type="transmembrane region" description="Helical" evidence="10">
    <location>
        <begin position="140"/>
        <end position="159"/>
    </location>
</feature>
<keyword evidence="9 10" id="KW-0807">Transducer</keyword>
<dbReference type="AlphaFoldDB" id="A0A026W923"/>
<dbReference type="EMBL" id="KK107353">
    <property type="protein sequence ID" value="EZA52121.1"/>
    <property type="molecule type" value="Genomic_DNA"/>
</dbReference>
<reference evidence="12" key="3">
    <citation type="submission" date="2018-07" db="EMBL/GenBank/DDBJ databases">
        <authorList>
            <person name="Mckenzie S.K."/>
            <person name="Kronauer D.J.C."/>
        </authorList>
    </citation>
    <scope>NUCLEOTIDE SEQUENCE</scope>
    <source>
        <strain evidence="12">Clonal line C1</strain>
    </source>
</reference>
<feature type="transmembrane region" description="Helical" evidence="10">
    <location>
        <begin position="383"/>
        <end position="404"/>
    </location>
</feature>
<feature type="transmembrane region" description="Helical" evidence="10">
    <location>
        <begin position="282"/>
        <end position="302"/>
    </location>
</feature>
<dbReference type="PANTHER" id="PTHR21137">
    <property type="entry name" value="ODORANT RECEPTOR"/>
    <property type="match status" value="1"/>
</dbReference>
<keyword evidence="8 10" id="KW-0675">Receptor</keyword>
<protein>
    <recommendedName>
        <fullName evidence="10">Odorant receptor</fullName>
    </recommendedName>
</protein>
<evidence type="ECO:0000256" key="10">
    <source>
        <dbReference type="RuleBase" id="RU351113"/>
    </source>
</evidence>
<dbReference type="GO" id="GO:0005549">
    <property type="term" value="F:odorant binding"/>
    <property type="evidence" value="ECO:0007669"/>
    <property type="project" value="InterPro"/>
</dbReference>
<keyword evidence="13" id="KW-1185">Reference proteome</keyword>
<evidence type="ECO:0000256" key="3">
    <source>
        <dbReference type="ARBA" id="ARBA00022606"/>
    </source>
</evidence>
<evidence type="ECO:0000256" key="8">
    <source>
        <dbReference type="ARBA" id="ARBA00023170"/>
    </source>
</evidence>
<keyword evidence="4 10" id="KW-0812">Transmembrane</keyword>
<evidence type="ECO:0000313" key="11">
    <source>
        <dbReference type="EMBL" id="EZA52121.1"/>
    </source>
</evidence>
<evidence type="ECO:0000256" key="4">
    <source>
        <dbReference type="ARBA" id="ARBA00022692"/>
    </source>
</evidence>
<evidence type="ECO:0000256" key="6">
    <source>
        <dbReference type="ARBA" id="ARBA00022989"/>
    </source>
</evidence>
<dbReference type="GO" id="GO:0005886">
    <property type="term" value="C:plasma membrane"/>
    <property type="evidence" value="ECO:0007669"/>
    <property type="project" value="UniProtKB-SubCell"/>
</dbReference>
<sequence length="410" mass="46749">MGDNTVDNPVNVSPTYLADNEYSIQIIRWILKTINLWPQPPGASIIKKIRSEFLILTCYCLMFGTMVPSGLSIFIESQETLDVKLRSFGPLTFWFMAMINYSCLLLHIDDIRSCVEHMKADWRIVRRSEERQVMLKNARIGRFIVGFCAVFMHSGVLTFNTIRGLSKDVIYTENSSVLVRGLPYPFYSRILDAHYSPAYEFVFLLQCVSTFLFNSVTVAVCGLAAVFVMHACGQLRILMSWLDNLIDGNERNISVRRKFAIIVEHHLRVLNFTSRIENITNMICLVELVGCTMHICLLGYYCIMDWVHDNKQNIVSYCMLLTSITFNIFIFCYIGEILSEQGGQIGRSAYMTNWYLLPGNTALGLTMIILRSNVALKITAGKFVQLSFVTFGGVIKSALAYLNLFRTFIM</sequence>
<dbReference type="GO" id="GO:0004984">
    <property type="term" value="F:olfactory receptor activity"/>
    <property type="evidence" value="ECO:0007669"/>
    <property type="project" value="InterPro"/>
</dbReference>
<keyword evidence="2" id="KW-1003">Cell membrane</keyword>
<comment type="caution">
    <text evidence="10">Lacks conserved residue(s) required for the propagation of feature annotation.</text>
</comment>
<evidence type="ECO:0000256" key="9">
    <source>
        <dbReference type="ARBA" id="ARBA00023224"/>
    </source>
</evidence>
<evidence type="ECO:0000256" key="1">
    <source>
        <dbReference type="ARBA" id="ARBA00004651"/>
    </source>
</evidence>
<dbReference type="Proteomes" id="UP000053097">
    <property type="component" value="Unassembled WGS sequence"/>
</dbReference>
<accession>A0A026W923</accession>
<evidence type="ECO:0000313" key="13">
    <source>
        <dbReference type="Proteomes" id="UP000053097"/>
    </source>
</evidence>
<reference evidence="11 13" key="1">
    <citation type="journal article" date="2014" name="Curr. Biol.">
        <title>The genome of the clonal raider ant Cerapachys biroi.</title>
        <authorList>
            <person name="Oxley P.R."/>
            <person name="Ji L."/>
            <person name="Fetter-Pruneda I."/>
            <person name="McKenzie S.K."/>
            <person name="Li C."/>
            <person name="Hu H."/>
            <person name="Zhang G."/>
            <person name="Kronauer D.J."/>
        </authorList>
    </citation>
    <scope>NUCLEOTIDE SEQUENCE [LARGE SCALE GENOMIC DNA]</scope>
</reference>
<evidence type="ECO:0000256" key="7">
    <source>
        <dbReference type="ARBA" id="ARBA00023136"/>
    </source>
</evidence>
<name>A0A026W923_OOCBI</name>
<dbReference type="Proteomes" id="UP000279307">
    <property type="component" value="Chromosome 12"/>
</dbReference>
<organism evidence="11 13">
    <name type="scientific">Ooceraea biroi</name>
    <name type="common">Clonal raider ant</name>
    <name type="synonym">Cerapachys biroi</name>
    <dbReference type="NCBI Taxonomy" id="2015173"/>
    <lineage>
        <taxon>Eukaryota</taxon>
        <taxon>Metazoa</taxon>
        <taxon>Ecdysozoa</taxon>
        <taxon>Arthropoda</taxon>
        <taxon>Hexapoda</taxon>
        <taxon>Insecta</taxon>
        <taxon>Pterygota</taxon>
        <taxon>Neoptera</taxon>
        <taxon>Endopterygota</taxon>
        <taxon>Hymenoptera</taxon>
        <taxon>Apocrita</taxon>
        <taxon>Aculeata</taxon>
        <taxon>Formicoidea</taxon>
        <taxon>Formicidae</taxon>
        <taxon>Dorylinae</taxon>
        <taxon>Ooceraea</taxon>
    </lineage>
</organism>
<dbReference type="InterPro" id="IPR004117">
    <property type="entry name" value="7tm6_olfct_rcpt"/>
</dbReference>
<keyword evidence="3 10" id="KW-0716">Sensory transduction</keyword>
<evidence type="ECO:0000256" key="2">
    <source>
        <dbReference type="ARBA" id="ARBA00022475"/>
    </source>
</evidence>
<evidence type="ECO:0000313" key="12">
    <source>
        <dbReference type="EMBL" id="RLU16228.1"/>
    </source>
</evidence>
<dbReference type="OMA" id="SAYMTNW"/>
<proteinExistence type="inferred from homology"/>
<feature type="transmembrane region" description="Helical" evidence="10">
    <location>
        <begin position="201"/>
        <end position="229"/>
    </location>
</feature>
<reference evidence="12" key="2">
    <citation type="journal article" date="2018" name="Genome Res.">
        <title>The genomic architecture and molecular evolution of ant odorant receptors.</title>
        <authorList>
            <person name="McKenzie S.K."/>
            <person name="Kronauer D.J.C."/>
        </authorList>
    </citation>
    <scope>NUCLEOTIDE SEQUENCE [LARGE SCALE GENOMIC DNA]</scope>
    <source>
        <strain evidence="12">Clonal line C1</strain>
    </source>
</reference>
<feature type="transmembrane region" description="Helical" evidence="10">
    <location>
        <begin position="87"/>
        <end position="108"/>
    </location>
</feature>
<feature type="transmembrane region" description="Helical" evidence="10">
    <location>
        <begin position="354"/>
        <end position="371"/>
    </location>
</feature>
<dbReference type="EMBL" id="QOIP01000012">
    <property type="protein sequence ID" value="RLU16228.1"/>
    <property type="molecule type" value="Genomic_DNA"/>
</dbReference>
<feature type="transmembrane region" description="Helical" evidence="10">
    <location>
        <begin position="314"/>
        <end position="334"/>
    </location>
</feature>
<gene>
    <name evidence="12" type="ORF">DMN91_011988</name>
    <name evidence="11" type="ORF">X777_09131</name>
</gene>
<keyword evidence="6 10" id="KW-1133">Transmembrane helix</keyword>
<dbReference type="Pfam" id="PF02949">
    <property type="entry name" value="7tm_6"/>
    <property type="match status" value="1"/>
</dbReference>
<dbReference type="GO" id="GO:0007165">
    <property type="term" value="P:signal transduction"/>
    <property type="evidence" value="ECO:0007669"/>
    <property type="project" value="UniProtKB-KW"/>
</dbReference>